<dbReference type="STRING" id="156980.SAMN04489745_2206"/>
<dbReference type="NCBIfam" id="TIGR00360">
    <property type="entry name" value="ComEC_N-term"/>
    <property type="match status" value="1"/>
</dbReference>
<dbReference type="PANTHER" id="PTHR30619">
    <property type="entry name" value="DNA INTERNALIZATION/COMPETENCE PROTEIN COMEC/REC2"/>
    <property type="match status" value="1"/>
</dbReference>
<keyword evidence="4 6" id="KW-1133">Transmembrane helix</keyword>
<keyword evidence="3 6" id="KW-0812">Transmembrane</keyword>
<dbReference type="AlphaFoldDB" id="A0A1H4Q7C0"/>
<dbReference type="PANTHER" id="PTHR30619:SF7">
    <property type="entry name" value="BETA-LACTAMASE DOMAIN PROTEIN"/>
    <property type="match status" value="1"/>
</dbReference>
<name>A0A1H4Q7C0_9MICC</name>
<keyword evidence="5 6" id="KW-0472">Membrane</keyword>
<dbReference type="GO" id="GO:0005886">
    <property type="term" value="C:plasma membrane"/>
    <property type="evidence" value="ECO:0007669"/>
    <property type="project" value="UniProtKB-SubCell"/>
</dbReference>
<feature type="transmembrane region" description="Helical" evidence="6">
    <location>
        <begin position="444"/>
        <end position="467"/>
    </location>
</feature>
<evidence type="ECO:0000256" key="3">
    <source>
        <dbReference type="ARBA" id="ARBA00022692"/>
    </source>
</evidence>
<protein>
    <submittedName>
        <fullName evidence="8">Competence protein ComEC</fullName>
    </submittedName>
</protein>
<reference evidence="8 9" key="1">
    <citation type="submission" date="2016-10" db="EMBL/GenBank/DDBJ databases">
        <authorList>
            <person name="de Groot N.N."/>
        </authorList>
    </citation>
    <scope>NUCLEOTIDE SEQUENCE [LARGE SCALE GENOMIC DNA]</scope>
    <source>
        <strain evidence="8 9">DSM 10495</strain>
    </source>
</reference>
<proteinExistence type="predicted"/>
<evidence type="ECO:0000256" key="5">
    <source>
        <dbReference type="ARBA" id="ARBA00023136"/>
    </source>
</evidence>
<dbReference type="EMBL" id="FNSN01000003">
    <property type="protein sequence ID" value="SEC15524.1"/>
    <property type="molecule type" value="Genomic_DNA"/>
</dbReference>
<keyword evidence="2" id="KW-1003">Cell membrane</keyword>
<dbReference type="Pfam" id="PF03772">
    <property type="entry name" value="Competence"/>
    <property type="match status" value="1"/>
</dbReference>
<feature type="transmembrane region" description="Helical" evidence="6">
    <location>
        <begin position="69"/>
        <end position="90"/>
    </location>
</feature>
<comment type="subcellular location">
    <subcellularLocation>
        <location evidence="1">Cell membrane</location>
        <topology evidence="1">Multi-pass membrane protein</topology>
    </subcellularLocation>
</comment>
<keyword evidence="9" id="KW-1185">Reference proteome</keyword>
<feature type="domain" description="ComEC/Rec2-related protein" evidence="7">
    <location>
        <begin position="296"/>
        <end position="559"/>
    </location>
</feature>
<evidence type="ECO:0000256" key="4">
    <source>
        <dbReference type="ARBA" id="ARBA00022989"/>
    </source>
</evidence>
<dbReference type="Proteomes" id="UP000182652">
    <property type="component" value="Unassembled WGS sequence"/>
</dbReference>
<accession>A0A1H4Q7C0</accession>
<evidence type="ECO:0000256" key="1">
    <source>
        <dbReference type="ARBA" id="ARBA00004651"/>
    </source>
</evidence>
<evidence type="ECO:0000259" key="7">
    <source>
        <dbReference type="Pfam" id="PF03772"/>
    </source>
</evidence>
<feature type="transmembrane region" description="Helical" evidence="6">
    <location>
        <begin position="316"/>
        <end position="337"/>
    </location>
</feature>
<feature type="transmembrane region" description="Helical" evidence="6">
    <location>
        <begin position="111"/>
        <end position="134"/>
    </location>
</feature>
<feature type="transmembrane region" description="Helical" evidence="6">
    <location>
        <begin position="416"/>
        <end position="437"/>
    </location>
</feature>
<feature type="transmembrane region" description="Helical" evidence="6">
    <location>
        <begin position="540"/>
        <end position="562"/>
    </location>
</feature>
<dbReference type="InterPro" id="IPR004477">
    <property type="entry name" value="ComEC_N"/>
</dbReference>
<organism evidence="8 9">
    <name type="scientific">Arthrobacter woluwensis</name>
    <dbReference type="NCBI Taxonomy" id="156980"/>
    <lineage>
        <taxon>Bacteria</taxon>
        <taxon>Bacillati</taxon>
        <taxon>Actinomycetota</taxon>
        <taxon>Actinomycetes</taxon>
        <taxon>Micrococcales</taxon>
        <taxon>Micrococcaceae</taxon>
        <taxon>Arthrobacter</taxon>
    </lineage>
</organism>
<evidence type="ECO:0000313" key="8">
    <source>
        <dbReference type="EMBL" id="SEC15524.1"/>
    </source>
</evidence>
<feature type="transmembrane region" description="Helical" evidence="6">
    <location>
        <begin position="344"/>
        <end position="364"/>
    </location>
</feature>
<evidence type="ECO:0000256" key="6">
    <source>
        <dbReference type="SAM" id="Phobius"/>
    </source>
</evidence>
<feature type="transmembrane region" description="Helical" evidence="6">
    <location>
        <begin position="479"/>
        <end position="501"/>
    </location>
</feature>
<dbReference type="RefSeq" id="WP_066212627.1">
    <property type="nucleotide sequence ID" value="NZ_FNSN01000003.1"/>
</dbReference>
<sequence>MGITEVLNHAGPGAARWLATARAAFRAHDEQLERRLLLRETTHDVRLVPTLCLLWTVSAVTAARDEALLRVLTVMVVVLICAIGLCRLLHTRLLPARSLSARRRPPSSPRNRGMGACLVLAALAALVGCVLGLARTADPGSRHLWGAVQDRQAISVVARVTGHPEALPPGFGQASPPRERAAVGAQSAPPCSSGCRFVARLERIRQGAIWQGLDIPVDVQCQTACAAVRYGQVLELTLRLKERDGRPGSLSGTAVGRPGLVSAPSVFEGAVSRLRQEFLRRSQAIPGDPGALLDGMVLGDRSRQTPESAAVMTTTGLTHLTAVSGANCSVVFASVVLMLRSLRVGRAVVMVSSLLSLAAFGALVGPDSSVLRAVVMSAAGLTVMMSGHQGRGLPLLCVSASGLLLAEPWLAWDLGFALSVAATAGILVSAQGLALWLARWMPYVVALGLAIPLAANLACSPLLVLIQPQLTPYSMLANALTAPLVAPVTLLGTAALAVAVVPGPISGLLVDWAGAATQGIWTIAQGVSSVPGALMDWPPGVLGLVTMTAFGACQVGLLWVVAHPRTVGGFYRRVHALLRDGRASTPPKVDRVQP</sequence>
<evidence type="ECO:0000313" key="9">
    <source>
        <dbReference type="Proteomes" id="UP000182652"/>
    </source>
</evidence>
<evidence type="ECO:0000256" key="2">
    <source>
        <dbReference type="ARBA" id="ARBA00022475"/>
    </source>
</evidence>
<dbReference type="InterPro" id="IPR052159">
    <property type="entry name" value="Competence_DNA_uptake"/>
</dbReference>
<feature type="transmembrane region" description="Helical" evidence="6">
    <location>
        <begin position="508"/>
        <end position="528"/>
    </location>
</feature>
<gene>
    <name evidence="8" type="ORF">SAMN04489745_2206</name>
</gene>